<dbReference type="PANTHER" id="PTHR24320">
    <property type="entry name" value="RETINOL DEHYDROGENASE"/>
    <property type="match status" value="1"/>
</dbReference>
<keyword evidence="4" id="KW-1185">Reference proteome</keyword>
<organism evidence="3 4">
    <name type="scientific">Cudoniella acicularis</name>
    <dbReference type="NCBI Taxonomy" id="354080"/>
    <lineage>
        <taxon>Eukaryota</taxon>
        <taxon>Fungi</taxon>
        <taxon>Dikarya</taxon>
        <taxon>Ascomycota</taxon>
        <taxon>Pezizomycotina</taxon>
        <taxon>Leotiomycetes</taxon>
        <taxon>Helotiales</taxon>
        <taxon>Tricladiaceae</taxon>
        <taxon>Cudoniella</taxon>
    </lineage>
</organism>
<dbReference type="Proteomes" id="UP000566819">
    <property type="component" value="Unassembled WGS sequence"/>
</dbReference>
<evidence type="ECO:0000313" key="4">
    <source>
        <dbReference type="Proteomes" id="UP000566819"/>
    </source>
</evidence>
<protein>
    <submittedName>
        <fullName evidence="3">Uncharacterized protein</fullName>
    </submittedName>
</protein>
<name>A0A8H4RP61_9HELO</name>
<dbReference type="Gene3D" id="3.40.50.720">
    <property type="entry name" value="NAD(P)-binding Rossmann-like Domain"/>
    <property type="match status" value="1"/>
</dbReference>
<evidence type="ECO:0000256" key="1">
    <source>
        <dbReference type="ARBA" id="ARBA00006484"/>
    </source>
</evidence>
<reference evidence="3 4" key="1">
    <citation type="submission" date="2020-03" db="EMBL/GenBank/DDBJ databases">
        <title>Draft Genome Sequence of Cudoniella acicularis.</title>
        <authorList>
            <person name="Buettner E."/>
            <person name="Kellner H."/>
        </authorList>
    </citation>
    <scope>NUCLEOTIDE SEQUENCE [LARGE SCALE GENOMIC DNA]</scope>
    <source>
        <strain evidence="3 4">DSM 108380</strain>
    </source>
</reference>
<dbReference type="AlphaFoldDB" id="A0A8H4RP61"/>
<comment type="caution">
    <text evidence="3">The sequence shown here is derived from an EMBL/GenBank/DDBJ whole genome shotgun (WGS) entry which is preliminary data.</text>
</comment>
<accession>A0A8H4RP61</accession>
<dbReference type="GO" id="GO:0016491">
    <property type="term" value="F:oxidoreductase activity"/>
    <property type="evidence" value="ECO:0007669"/>
    <property type="project" value="UniProtKB-KW"/>
</dbReference>
<evidence type="ECO:0000256" key="2">
    <source>
        <dbReference type="ARBA" id="ARBA00023002"/>
    </source>
</evidence>
<dbReference type="SUPFAM" id="SSF51735">
    <property type="entry name" value="NAD(P)-binding Rossmann-fold domains"/>
    <property type="match status" value="1"/>
</dbReference>
<dbReference type="EMBL" id="JAAMPI010000349">
    <property type="protein sequence ID" value="KAF4632421.1"/>
    <property type="molecule type" value="Genomic_DNA"/>
</dbReference>
<gene>
    <name evidence="3" type="ORF">G7Y89_g5705</name>
</gene>
<proteinExistence type="inferred from homology"/>
<sequence length="144" mass="15476">MAKYDIDTTGKDIVIDLGNHAEGKILVFTGPSQNSLGAEMAAKIDPVIEAIKAVDSSIEVSFVKAKGAIVNVTSMAYFIAEVDTKDPNFGNDKTYHPWRAYGLSKTANILFTYSLGRVLKDKGVTAIAADPGRVEPPPLPRVTH</sequence>
<keyword evidence="2" id="KW-0560">Oxidoreductase</keyword>
<dbReference type="OrthoDB" id="191139at2759"/>
<evidence type="ECO:0000313" key="3">
    <source>
        <dbReference type="EMBL" id="KAF4632421.1"/>
    </source>
</evidence>
<dbReference type="InterPro" id="IPR036291">
    <property type="entry name" value="NAD(P)-bd_dom_sf"/>
</dbReference>
<comment type="similarity">
    <text evidence="1">Belongs to the short-chain dehydrogenases/reductases (SDR) family.</text>
</comment>
<dbReference type="PANTHER" id="PTHR24320:SF148">
    <property type="entry name" value="NAD(P)-BINDING ROSSMANN-FOLD SUPERFAMILY PROTEIN"/>
    <property type="match status" value="1"/>
</dbReference>